<feature type="domain" description="Alpha/beta hydrolase fold-3" evidence="3">
    <location>
        <begin position="75"/>
        <end position="320"/>
    </location>
</feature>
<proteinExistence type="predicted"/>
<protein>
    <recommendedName>
        <fullName evidence="3">Alpha/beta hydrolase fold-3 domain-containing protein</fullName>
    </recommendedName>
</protein>
<reference evidence="4" key="1">
    <citation type="journal article" date="2020" name="Stud. Mycol.">
        <title>101 Dothideomycetes genomes: a test case for predicting lifestyles and emergence of pathogens.</title>
        <authorList>
            <person name="Haridas S."/>
            <person name="Albert R."/>
            <person name="Binder M."/>
            <person name="Bloem J."/>
            <person name="Labutti K."/>
            <person name="Salamov A."/>
            <person name="Andreopoulos B."/>
            <person name="Baker S."/>
            <person name="Barry K."/>
            <person name="Bills G."/>
            <person name="Bluhm B."/>
            <person name="Cannon C."/>
            <person name="Castanera R."/>
            <person name="Culley D."/>
            <person name="Daum C."/>
            <person name="Ezra D."/>
            <person name="Gonzalez J."/>
            <person name="Henrissat B."/>
            <person name="Kuo A."/>
            <person name="Liang C."/>
            <person name="Lipzen A."/>
            <person name="Lutzoni F."/>
            <person name="Magnuson J."/>
            <person name="Mondo S."/>
            <person name="Nolan M."/>
            <person name="Ohm R."/>
            <person name="Pangilinan J."/>
            <person name="Park H.-J."/>
            <person name="Ramirez L."/>
            <person name="Alfaro M."/>
            <person name="Sun H."/>
            <person name="Tritt A."/>
            <person name="Yoshinaga Y."/>
            <person name="Zwiers L.-H."/>
            <person name="Turgeon B."/>
            <person name="Goodwin S."/>
            <person name="Spatafora J."/>
            <person name="Crous P."/>
            <person name="Grigoriev I."/>
        </authorList>
    </citation>
    <scope>NUCLEOTIDE SEQUENCE</scope>
    <source>
        <strain evidence="4">Tuck. ex Michener</strain>
    </source>
</reference>
<feature type="non-terminal residue" evidence="4">
    <location>
        <position position="346"/>
    </location>
</feature>
<dbReference type="GO" id="GO:0016787">
    <property type="term" value="F:hydrolase activity"/>
    <property type="evidence" value="ECO:0007669"/>
    <property type="project" value="UniProtKB-KW"/>
</dbReference>
<dbReference type="EMBL" id="ML991787">
    <property type="protein sequence ID" value="KAF2236123.1"/>
    <property type="molecule type" value="Genomic_DNA"/>
</dbReference>
<dbReference type="InterPro" id="IPR013094">
    <property type="entry name" value="AB_hydrolase_3"/>
</dbReference>
<organism evidence="4 5">
    <name type="scientific">Viridothelium virens</name>
    <name type="common">Speckled blister lichen</name>
    <name type="synonym">Trypethelium virens</name>
    <dbReference type="NCBI Taxonomy" id="1048519"/>
    <lineage>
        <taxon>Eukaryota</taxon>
        <taxon>Fungi</taxon>
        <taxon>Dikarya</taxon>
        <taxon>Ascomycota</taxon>
        <taxon>Pezizomycotina</taxon>
        <taxon>Dothideomycetes</taxon>
        <taxon>Dothideomycetes incertae sedis</taxon>
        <taxon>Trypetheliales</taxon>
        <taxon>Trypetheliaceae</taxon>
        <taxon>Viridothelium</taxon>
    </lineage>
</organism>
<keyword evidence="5" id="KW-1185">Reference proteome</keyword>
<dbReference type="AlphaFoldDB" id="A0A6A6HF25"/>
<dbReference type="Gene3D" id="3.40.50.1820">
    <property type="entry name" value="alpha/beta hydrolase"/>
    <property type="match status" value="1"/>
</dbReference>
<feature type="signal peptide" evidence="2">
    <location>
        <begin position="1"/>
        <end position="28"/>
    </location>
</feature>
<keyword evidence="1" id="KW-0378">Hydrolase</keyword>
<evidence type="ECO:0000259" key="3">
    <source>
        <dbReference type="Pfam" id="PF07859"/>
    </source>
</evidence>
<dbReference type="OrthoDB" id="433474at2759"/>
<dbReference type="Proteomes" id="UP000800092">
    <property type="component" value="Unassembled WGS sequence"/>
</dbReference>
<dbReference type="SUPFAM" id="SSF53474">
    <property type="entry name" value="alpha/beta-Hydrolases"/>
    <property type="match status" value="1"/>
</dbReference>
<evidence type="ECO:0000256" key="1">
    <source>
        <dbReference type="ARBA" id="ARBA00022801"/>
    </source>
</evidence>
<dbReference type="InterPro" id="IPR029058">
    <property type="entry name" value="AB_hydrolase_fold"/>
</dbReference>
<accession>A0A6A6HF25</accession>
<feature type="non-terminal residue" evidence="4">
    <location>
        <position position="1"/>
    </location>
</feature>
<sequence>RPRWVLHVQAQFWRALMAIGMLLHRLAAPRPPAPSFTRRIPAKISPRQGEITLHFYVPKDYDVHRKLDDKKYPVVINFHGGGFTLGTATDDARWASAVVREVNAVCVSVDYRLAPEHPFPTAVEDGVDAVIYIAEHAEELGLDENRIALSGFSSGANMSFTVPLRLQEELEAENLEIEEMSRSTSSSTTKAMNSGKTLVRSQKNINIAAIVAWYPPTDYTQTREQRRQTCSRMDQELPALFTDLFDESYLQPPTMDMSNPYLSPGVAPLSMLQELPQDIIMYTCEWDMLLAEGERFKQRLQDEVKKHVIYHMVPGVPHGWDKAPNPIKPTPGVQQHYYQACKELRR</sequence>
<feature type="chain" id="PRO_5025694549" description="Alpha/beta hydrolase fold-3 domain-containing protein" evidence="2">
    <location>
        <begin position="29"/>
        <end position="346"/>
    </location>
</feature>
<evidence type="ECO:0000313" key="4">
    <source>
        <dbReference type="EMBL" id="KAF2236123.1"/>
    </source>
</evidence>
<gene>
    <name evidence="4" type="ORF">EV356DRAFT_429462</name>
</gene>
<dbReference type="InterPro" id="IPR050300">
    <property type="entry name" value="GDXG_lipolytic_enzyme"/>
</dbReference>
<dbReference type="Pfam" id="PF07859">
    <property type="entry name" value="Abhydrolase_3"/>
    <property type="match status" value="1"/>
</dbReference>
<keyword evidence="2" id="KW-0732">Signal</keyword>
<name>A0A6A6HF25_VIRVR</name>
<evidence type="ECO:0000313" key="5">
    <source>
        <dbReference type="Proteomes" id="UP000800092"/>
    </source>
</evidence>
<evidence type="ECO:0000256" key="2">
    <source>
        <dbReference type="SAM" id="SignalP"/>
    </source>
</evidence>
<dbReference type="PANTHER" id="PTHR48081">
    <property type="entry name" value="AB HYDROLASE SUPERFAMILY PROTEIN C4A8.06C"/>
    <property type="match status" value="1"/>
</dbReference>
<dbReference type="PANTHER" id="PTHR48081:SF8">
    <property type="entry name" value="ALPHA_BETA HYDROLASE FOLD-3 DOMAIN-CONTAINING PROTEIN-RELATED"/>
    <property type="match status" value="1"/>
</dbReference>